<evidence type="ECO:0000313" key="3">
    <source>
        <dbReference type="EMBL" id="VFK18881.1"/>
    </source>
</evidence>
<name>A0A450UBS3_9GAMM</name>
<dbReference type="AlphaFoldDB" id="A0A450UBS3"/>
<proteinExistence type="predicted"/>
<dbReference type="EMBL" id="CAADFF010000016">
    <property type="protein sequence ID" value="VFJ89672.1"/>
    <property type="molecule type" value="Genomic_DNA"/>
</dbReference>
<reference evidence="1" key="1">
    <citation type="submission" date="2019-02" db="EMBL/GenBank/DDBJ databases">
        <authorList>
            <person name="Gruber-Vodicka R. H."/>
            <person name="Seah K. B. B."/>
        </authorList>
    </citation>
    <scope>NUCLEOTIDE SEQUENCE</scope>
    <source>
        <strain evidence="3">BECK_BY7</strain>
        <strain evidence="2">BECK_M6</strain>
        <strain evidence="1">BECK_M7</strain>
    </source>
</reference>
<dbReference type="EMBL" id="CAADFN010000050">
    <property type="protein sequence ID" value="VFK18881.1"/>
    <property type="molecule type" value="Genomic_DNA"/>
</dbReference>
<protein>
    <submittedName>
        <fullName evidence="1">Uncharacterized protein</fullName>
    </submittedName>
</protein>
<accession>A0A450UBS3</accession>
<organism evidence="1">
    <name type="scientific">Candidatus Kentrum sp. LFY</name>
    <dbReference type="NCBI Taxonomy" id="2126342"/>
    <lineage>
        <taxon>Bacteria</taxon>
        <taxon>Pseudomonadati</taxon>
        <taxon>Pseudomonadota</taxon>
        <taxon>Gammaproteobacteria</taxon>
        <taxon>Candidatus Kentrum</taxon>
    </lineage>
</organism>
<sequence>MSATMKYPIRRESYLLAIFDYHYLGILAKAASDLRHAESVTFGFEVMAYFDRDFYPADELPSRAHWLRPVTAPSDSSMKYLSKIYNSVYLTEQGDCIDHVDS</sequence>
<gene>
    <name evidence="2" type="ORF">BECKLFY1418A_GA0070994_101827</name>
    <name evidence="1" type="ORF">BECKLFY1418B_GA0070995_101640</name>
    <name evidence="3" type="ORF">BECKLFY1418C_GA0070996_10508</name>
</gene>
<evidence type="ECO:0000313" key="1">
    <source>
        <dbReference type="EMBL" id="VFJ89672.1"/>
    </source>
</evidence>
<evidence type="ECO:0000313" key="2">
    <source>
        <dbReference type="EMBL" id="VFJ91802.1"/>
    </source>
</evidence>
<dbReference type="EMBL" id="CAADFH010000018">
    <property type="protein sequence ID" value="VFJ91802.1"/>
    <property type="molecule type" value="Genomic_DNA"/>
</dbReference>